<dbReference type="SUPFAM" id="SSF51445">
    <property type="entry name" value="(Trans)glycosidases"/>
    <property type="match status" value="1"/>
</dbReference>
<dbReference type="SMART" id="SM00642">
    <property type="entry name" value="Aamy"/>
    <property type="match status" value="1"/>
</dbReference>
<dbReference type="SUPFAM" id="SSF81296">
    <property type="entry name" value="E set domains"/>
    <property type="match status" value="1"/>
</dbReference>
<dbReference type="Gene3D" id="2.60.40.10">
    <property type="entry name" value="Immunoglobulins"/>
    <property type="match status" value="1"/>
</dbReference>
<dbReference type="Pfam" id="PF00128">
    <property type="entry name" value="Alpha-amylase"/>
    <property type="match status" value="2"/>
</dbReference>
<dbReference type="Proteomes" id="UP000486602">
    <property type="component" value="Unassembled WGS sequence"/>
</dbReference>
<dbReference type="AlphaFoldDB" id="A0A7K3WU24"/>
<gene>
    <name evidence="5" type="ORF">G3O08_16000</name>
</gene>
<feature type="domain" description="Glycosyl hydrolase family 13 catalytic" evidence="4">
    <location>
        <begin position="384"/>
        <end position="728"/>
    </location>
</feature>
<evidence type="ECO:0000259" key="4">
    <source>
        <dbReference type="SMART" id="SM00642"/>
    </source>
</evidence>
<dbReference type="GO" id="GO:0005975">
    <property type="term" value="P:carbohydrate metabolic process"/>
    <property type="evidence" value="ECO:0007669"/>
    <property type="project" value="InterPro"/>
</dbReference>
<evidence type="ECO:0000313" key="6">
    <source>
        <dbReference type="Proteomes" id="UP000486602"/>
    </source>
</evidence>
<dbReference type="InterPro" id="IPR026444">
    <property type="entry name" value="Secre_tail"/>
</dbReference>
<organism evidence="5 6">
    <name type="scientific">Cryomorpha ignava</name>
    <dbReference type="NCBI Taxonomy" id="101383"/>
    <lineage>
        <taxon>Bacteria</taxon>
        <taxon>Pseudomonadati</taxon>
        <taxon>Bacteroidota</taxon>
        <taxon>Flavobacteriia</taxon>
        <taxon>Flavobacteriales</taxon>
        <taxon>Cryomorphaceae</taxon>
        <taxon>Cryomorpha</taxon>
    </lineage>
</organism>
<sequence length="942" mass="106492">MLKRLSFFFLSVFLTVQLTAQIVSIDPPFATQLDDITITYNAALGNAGVIGVQPVYAHTGVILEGESGWQNVQGNWGTADANVVMTPLGNNLHEISFNITDFYNLQPGDVVEQLAFVFRNANGSLEGKTADGNDIFVAIYSNVFAGSITEPFQPVIFFDPPANVNFTAQTNEPATITLYLDDASLSSQTAVSELSYSVNLSGEPAGQYWLWMEADNGATTITDSTYIIIQGAPVVAAAPAGVIDGINYIDDETVILQIYAPFKDFIYVLGDFNNWQFHPEYFTKVTPEGDRFWLEISDLNPGQEYRFQYAIDEQDMRVADIYADKILDPWNDPYIPESVYPDLIEYPSGLTTEIVSVFQTAQPSYNWQVENFDRPDENKLIIYELLIRDWDENHSYQSVTDRLDYLETLGVNAIELMPFTEFEGNESWGYNPMFYFAADKYYGPKDALKALVDECHLRGIAVIQDVVFNHSFGQNPQLRMYSQSGGPAGPPSANSPFFNVTAKHPFNVGYDYDHSQPIVQEFVRRNLQYWVEEYKIDGFRFDLSKGFTQNQTNNVSAWNQYDQSRVDNWFRIRDEIYSYDPDVYMILEHLGNNNEETVLANGGMMLWGNINHEYNEASMGYPSNLNWADYQNRNWNDPKLVSYAESHDEERLMYKNLEFGNSATNYDITELETALARQEAIAAFLIPLAGPKMIWQFGELGYDYSINYCPNGTIDPDCRVANKPIRWDYYDEPARQRLYKVNAALNKLKTENEAFTSTNYTWDVGAAGKRLIIEHQSMDVVIIANFDVTPITLVPGFTHTGTWYDYMLGTTIIEDNLNNGFLLQPGEYRIYTDVELETPDLTVGLASANKKEEAQISVYPNPFQHFTNISYQLEQTDRVEVRVMDISGKLVKTLFAGQQAQGNHTLNWDGTDNAGGKAASGIYAIQITTGQTVGTSKVVCIR</sequence>
<keyword evidence="1 3" id="KW-0732">Signal</keyword>
<dbReference type="EMBL" id="JAAGVY010000037">
    <property type="protein sequence ID" value="NEN25004.1"/>
    <property type="molecule type" value="Genomic_DNA"/>
</dbReference>
<dbReference type="NCBIfam" id="TIGR04183">
    <property type="entry name" value="Por_Secre_tail"/>
    <property type="match status" value="1"/>
</dbReference>
<reference evidence="5 6" key="1">
    <citation type="submission" date="2020-02" db="EMBL/GenBank/DDBJ databases">
        <title>Out from the shadows clarifying the taxonomy of the family Cryomorphaceae and related taxa by utilizing the GTDB taxonomic framework.</title>
        <authorList>
            <person name="Bowman J.P."/>
        </authorList>
    </citation>
    <scope>NUCLEOTIDE SEQUENCE [LARGE SCALE GENOMIC DNA]</scope>
    <source>
        <strain evidence="5 6">QSSC 1-22</strain>
    </source>
</reference>
<dbReference type="InterPro" id="IPR025965">
    <property type="entry name" value="FlgD/Vpr_Ig-like"/>
</dbReference>
<dbReference type="InterPro" id="IPR014756">
    <property type="entry name" value="Ig_E-set"/>
</dbReference>
<protein>
    <submittedName>
        <fullName evidence="5">T9SS type A sorting domain-containing protein</fullName>
    </submittedName>
</protein>
<evidence type="ECO:0000313" key="5">
    <source>
        <dbReference type="EMBL" id="NEN25004.1"/>
    </source>
</evidence>
<dbReference type="InterPro" id="IPR006047">
    <property type="entry name" value="GH13_cat_dom"/>
</dbReference>
<evidence type="ECO:0000256" key="3">
    <source>
        <dbReference type="SAM" id="SignalP"/>
    </source>
</evidence>
<dbReference type="Gene3D" id="3.20.20.80">
    <property type="entry name" value="Glycosidases"/>
    <property type="match status" value="1"/>
</dbReference>
<dbReference type="InterPro" id="IPR017853">
    <property type="entry name" value="GH"/>
</dbReference>
<name>A0A7K3WU24_9FLAO</name>
<dbReference type="PANTHER" id="PTHR43651">
    <property type="entry name" value="1,4-ALPHA-GLUCAN-BRANCHING ENZYME"/>
    <property type="match status" value="1"/>
</dbReference>
<comment type="caution">
    <text evidence="5">The sequence shown here is derived from an EMBL/GenBank/DDBJ whole genome shotgun (WGS) entry which is preliminary data.</text>
</comment>
<keyword evidence="6" id="KW-1185">Reference proteome</keyword>
<feature type="chain" id="PRO_5029484353" evidence="3">
    <location>
        <begin position="21"/>
        <end position="942"/>
    </location>
</feature>
<dbReference type="RefSeq" id="WP_163286395.1">
    <property type="nucleotide sequence ID" value="NZ_JAAGVY010000037.1"/>
</dbReference>
<feature type="signal peptide" evidence="3">
    <location>
        <begin position="1"/>
        <end position="20"/>
    </location>
</feature>
<accession>A0A7K3WU24</accession>
<dbReference type="Pfam" id="PF13860">
    <property type="entry name" value="FlgD_ig"/>
    <property type="match status" value="1"/>
</dbReference>
<proteinExistence type="predicted"/>
<keyword evidence="2" id="KW-0119">Carbohydrate metabolism</keyword>
<dbReference type="Gene3D" id="2.60.40.4070">
    <property type="match status" value="1"/>
</dbReference>
<dbReference type="CDD" id="cd11350">
    <property type="entry name" value="AmyAc_4"/>
    <property type="match status" value="1"/>
</dbReference>
<dbReference type="InterPro" id="IPR013783">
    <property type="entry name" value="Ig-like_fold"/>
</dbReference>
<evidence type="ECO:0000256" key="2">
    <source>
        <dbReference type="ARBA" id="ARBA00023277"/>
    </source>
</evidence>
<evidence type="ECO:0000256" key="1">
    <source>
        <dbReference type="ARBA" id="ARBA00022729"/>
    </source>
</evidence>